<gene>
    <name evidence="2" type="ORF">SCF082_LOCUS41163</name>
</gene>
<proteinExistence type="predicted"/>
<feature type="compositionally biased region" description="Basic residues" evidence="1">
    <location>
        <begin position="271"/>
        <end position="281"/>
    </location>
</feature>
<comment type="caution">
    <text evidence="2">The sequence shown here is derived from an EMBL/GenBank/DDBJ whole genome shotgun (WGS) entry which is preliminary data.</text>
</comment>
<feature type="compositionally biased region" description="Low complexity" evidence="1">
    <location>
        <begin position="296"/>
        <end position="306"/>
    </location>
</feature>
<dbReference type="Proteomes" id="UP001642464">
    <property type="component" value="Unassembled WGS sequence"/>
</dbReference>
<protein>
    <submittedName>
        <fullName evidence="2">Uncharacterized protein</fullName>
    </submittedName>
</protein>
<organism evidence="2 3">
    <name type="scientific">Durusdinium trenchii</name>
    <dbReference type="NCBI Taxonomy" id="1381693"/>
    <lineage>
        <taxon>Eukaryota</taxon>
        <taxon>Sar</taxon>
        <taxon>Alveolata</taxon>
        <taxon>Dinophyceae</taxon>
        <taxon>Suessiales</taxon>
        <taxon>Symbiodiniaceae</taxon>
        <taxon>Durusdinium</taxon>
    </lineage>
</organism>
<accession>A0ABP0QHG4</accession>
<keyword evidence="3" id="KW-1185">Reference proteome</keyword>
<evidence type="ECO:0000256" key="1">
    <source>
        <dbReference type="SAM" id="MobiDB-lite"/>
    </source>
</evidence>
<feature type="region of interest" description="Disordered" evidence="1">
    <location>
        <begin position="371"/>
        <end position="409"/>
    </location>
</feature>
<feature type="compositionally biased region" description="Polar residues" evidence="1">
    <location>
        <begin position="400"/>
        <end position="409"/>
    </location>
</feature>
<name>A0ABP0QHG4_9DINO</name>
<evidence type="ECO:0000313" key="2">
    <source>
        <dbReference type="EMBL" id="CAK9087068.1"/>
    </source>
</evidence>
<evidence type="ECO:0000313" key="3">
    <source>
        <dbReference type="Proteomes" id="UP001642464"/>
    </source>
</evidence>
<reference evidence="2 3" key="1">
    <citation type="submission" date="2024-02" db="EMBL/GenBank/DDBJ databases">
        <authorList>
            <person name="Chen Y."/>
            <person name="Shah S."/>
            <person name="Dougan E. K."/>
            <person name="Thang M."/>
            <person name="Chan C."/>
        </authorList>
    </citation>
    <scope>NUCLEOTIDE SEQUENCE [LARGE SCALE GENOMIC DNA]</scope>
</reference>
<dbReference type="EMBL" id="CAXAMM010039529">
    <property type="protein sequence ID" value="CAK9087068.1"/>
    <property type="molecule type" value="Genomic_DNA"/>
</dbReference>
<feature type="region of interest" description="Disordered" evidence="1">
    <location>
        <begin position="247"/>
        <end position="306"/>
    </location>
</feature>
<sequence>MTLSTPCRQEVQLPADIIGEIYAFDPIGKSQLLAYKRRAKVQASILGEAEVGESEAYEWLVSEPGHQLFGQIIDSTLMDNGATGVCFNSKGVAIIDGDEVFCEKVAMKDMDDWKKTRGLEVADVRLLGDFKDSTGKRNLELTKAIGLMKDEVVEDFPIAGTRAAKEYHDSIAMGPGNFLSYHSEWLRLSGVAVERNPSAPNYEGLDMVSGTSIQGDGRATAPKFTEWLTGRLKERAQIWKQERLYAQEKRQQKGKGKSGRDDDDDSDDPAKKRKKKKKKSKGKPEAASQLDRKLEPIPAAEVASPEAEAYMRSFSDLVERSGRRQKARVGMFTVVKKGNRLGNTRRNPTDWYEIGMSLRIWETASYSKISSHLGGNGATSSSEQGEKSFSSRRMNGKWPSHSSLKVVTS</sequence>